<dbReference type="SUPFAM" id="SSF51556">
    <property type="entry name" value="Metallo-dependent hydrolases"/>
    <property type="match status" value="1"/>
</dbReference>
<organism evidence="3 4">
    <name type="scientific">Flavihumibacter petaseus NBRC 106054</name>
    <dbReference type="NCBI Taxonomy" id="1220578"/>
    <lineage>
        <taxon>Bacteria</taxon>
        <taxon>Pseudomonadati</taxon>
        <taxon>Bacteroidota</taxon>
        <taxon>Chitinophagia</taxon>
        <taxon>Chitinophagales</taxon>
        <taxon>Chitinophagaceae</taxon>
        <taxon>Flavihumibacter</taxon>
    </lineage>
</organism>
<comment type="caution">
    <text evidence="3">The sequence shown here is derived from an EMBL/GenBank/DDBJ whole genome shotgun (WGS) entry which is preliminary data.</text>
</comment>
<dbReference type="AlphaFoldDB" id="A0A0E9MV93"/>
<dbReference type="InterPro" id="IPR032465">
    <property type="entry name" value="ACMSD"/>
</dbReference>
<dbReference type="InterPro" id="IPR032466">
    <property type="entry name" value="Metal_Hydrolase"/>
</dbReference>
<dbReference type="Proteomes" id="UP000033121">
    <property type="component" value="Unassembled WGS sequence"/>
</dbReference>
<dbReference type="Gene3D" id="3.20.20.140">
    <property type="entry name" value="Metal-dependent hydrolases"/>
    <property type="match status" value="1"/>
</dbReference>
<evidence type="ECO:0000259" key="2">
    <source>
        <dbReference type="Pfam" id="PF04909"/>
    </source>
</evidence>
<dbReference type="PANTHER" id="PTHR21240">
    <property type="entry name" value="2-AMINO-3-CARBOXYLMUCONATE-6-SEMIALDEHYDE DECARBOXYLASE"/>
    <property type="match status" value="1"/>
</dbReference>
<dbReference type="PANTHER" id="PTHR21240:SF28">
    <property type="entry name" value="ISO-OROTATE DECARBOXYLASE (EUROFUNG)"/>
    <property type="match status" value="1"/>
</dbReference>
<gene>
    <name evidence="3" type="ORF">FPE01S_01_04050</name>
</gene>
<dbReference type="GO" id="GO:0019748">
    <property type="term" value="P:secondary metabolic process"/>
    <property type="evidence" value="ECO:0007669"/>
    <property type="project" value="TreeGrafter"/>
</dbReference>
<proteinExistence type="predicted"/>
<keyword evidence="1" id="KW-0456">Lyase</keyword>
<reference evidence="3 4" key="1">
    <citation type="submission" date="2015-04" db="EMBL/GenBank/DDBJ databases">
        <title>Whole genome shotgun sequence of Flavihumibacter petaseus NBRC 106054.</title>
        <authorList>
            <person name="Miyazawa S."/>
            <person name="Hosoyama A."/>
            <person name="Hashimoto M."/>
            <person name="Noguchi M."/>
            <person name="Tsuchikane K."/>
            <person name="Ohji S."/>
            <person name="Yamazoe A."/>
            <person name="Ichikawa N."/>
            <person name="Kimura A."/>
            <person name="Fujita N."/>
        </authorList>
    </citation>
    <scope>NUCLEOTIDE SEQUENCE [LARGE SCALE GENOMIC DNA]</scope>
    <source>
        <strain evidence="3 4">NBRC 106054</strain>
    </source>
</reference>
<evidence type="ECO:0000313" key="4">
    <source>
        <dbReference type="Proteomes" id="UP000033121"/>
    </source>
</evidence>
<name>A0A0E9MV93_9BACT</name>
<evidence type="ECO:0000313" key="3">
    <source>
        <dbReference type="EMBL" id="GAO41393.1"/>
    </source>
</evidence>
<dbReference type="EMBL" id="BBWV01000001">
    <property type="protein sequence ID" value="GAO41393.1"/>
    <property type="molecule type" value="Genomic_DNA"/>
</dbReference>
<accession>A0A0E9MV93</accession>
<evidence type="ECO:0000256" key="1">
    <source>
        <dbReference type="ARBA" id="ARBA00023239"/>
    </source>
</evidence>
<dbReference type="GO" id="GO:0005737">
    <property type="term" value="C:cytoplasm"/>
    <property type="evidence" value="ECO:0007669"/>
    <property type="project" value="TreeGrafter"/>
</dbReference>
<dbReference type="GO" id="GO:0016787">
    <property type="term" value="F:hydrolase activity"/>
    <property type="evidence" value="ECO:0007669"/>
    <property type="project" value="InterPro"/>
</dbReference>
<protein>
    <recommendedName>
        <fullName evidence="2">Amidohydrolase-related domain-containing protein</fullName>
    </recommendedName>
</protein>
<dbReference type="STRING" id="1220578.FPE01S_01_04050"/>
<feature type="domain" description="Amidohydrolase-related" evidence="2">
    <location>
        <begin position="34"/>
        <end position="248"/>
    </location>
</feature>
<dbReference type="InterPro" id="IPR006680">
    <property type="entry name" value="Amidohydro-rel"/>
</dbReference>
<dbReference type="GO" id="GO:0016831">
    <property type="term" value="F:carboxy-lyase activity"/>
    <property type="evidence" value="ECO:0007669"/>
    <property type="project" value="InterPro"/>
</dbReference>
<keyword evidence="4" id="KW-1185">Reference proteome</keyword>
<dbReference type="Pfam" id="PF04909">
    <property type="entry name" value="Amidohydro_2"/>
    <property type="match status" value="1"/>
</dbReference>
<sequence length="276" mass="31097">MDSLVFDADTIIGRLNKAKFQSAWILSNAYWFGSPLTPIENEYEAVRKQNDWTAEQVARYPGRLSAFMSVNPLKPYALEEIQRCADTKRFTGLKLHFANSKVNLFDKAQVVQLQKVFAQADKNHLVMLIHFRSGKQWDGAANARVFLDKLLPFAKTTPVVVAHMAGWGGYDKTTDAALERFAEYFQLKNDYTKNLYLEVSAVLPIDSAGNTNPGKSKSAWYPAAALNKRIQEIGTQHILFGTDWPMIDIDLYIEVLNKTLGATVVQQILNNQVTGF</sequence>